<dbReference type="PATRIC" id="fig|35806.4.peg.1434"/>
<evidence type="ECO:0000313" key="2">
    <source>
        <dbReference type="Proteomes" id="UP000064912"/>
    </source>
</evidence>
<organism evidence="1 2">
    <name type="scientific">Rhodovulum sulfidophilum</name>
    <name type="common">Rhodobacter sulfidophilus</name>
    <dbReference type="NCBI Taxonomy" id="35806"/>
    <lineage>
        <taxon>Bacteria</taxon>
        <taxon>Pseudomonadati</taxon>
        <taxon>Pseudomonadota</taxon>
        <taxon>Alphaproteobacteria</taxon>
        <taxon>Rhodobacterales</taxon>
        <taxon>Paracoccaceae</taxon>
        <taxon>Rhodovulum</taxon>
    </lineage>
</organism>
<accession>A0A0D6B0B5</accession>
<gene>
    <name evidence="1" type="ORF">NHU_01388</name>
</gene>
<sequence>MTIRALIFDLDGTLAETEETHRAAFNASFAARGLDWHWSREDYAVLLKTGGGKERLRAFQAGLPEAARLPEADLVRLHAEKTETYGRMIAEGAVGLRPGVEDLILHAREAEMAIAMATTSSRPSVEALVRACWGKPADRVFDVIAAGDEVARKKPDPGIYRLALDRLGLPARDGLAFEDSHIGLQSARSAGLGVVITPSTYTAEDDFTGAAYCAPTLEQHNWPLILKAMLLSC</sequence>
<dbReference type="PRINTS" id="PR00413">
    <property type="entry name" value="HADHALOGNASE"/>
</dbReference>
<proteinExistence type="predicted"/>
<dbReference type="SFLD" id="SFLDS00003">
    <property type="entry name" value="Haloacid_Dehalogenase"/>
    <property type="match status" value="1"/>
</dbReference>
<dbReference type="InterPro" id="IPR036412">
    <property type="entry name" value="HAD-like_sf"/>
</dbReference>
<dbReference type="InterPro" id="IPR023198">
    <property type="entry name" value="PGP-like_dom2"/>
</dbReference>
<dbReference type="InterPro" id="IPR006439">
    <property type="entry name" value="HAD-SF_hydro_IA"/>
</dbReference>
<evidence type="ECO:0000313" key="1">
    <source>
        <dbReference type="EMBL" id="BAQ68547.1"/>
    </source>
</evidence>
<dbReference type="GO" id="GO:0016787">
    <property type="term" value="F:hydrolase activity"/>
    <property type="evidence" value="ECO:0007669"/>
    <property type="project" value="InterPro"/>
</dbReference>
<dbReference type="eggNOG" id="COG0637">
    <property type="taxonomic scope" value="Bacteria"/>
</dbReference>
<dbReference type="Pfam" id="PF00702">
    <property type="entry name" value="Hydrolase"/>
    <property type="match status" value="1"/>
</dbReference>
<dbReference type="Gene3D" id="1.10.150.240">
    <property type="entry name" value="Putative phosphatase, domain 2"/>
    <property type="match status" value="1"/>
</dbReference>
<dbReference type="PANTHER" id="PTHR42896">
    <property type="entry name" value="XYLULOSE-1,5-BISPHOSPHATE (XUBP) PHOSPHATASE"/>
    <property type="match status" value="1"/>
</dbReference>
<dbReference type="PANTHER" id="PTHR42896:SF2">
    <property type="entry name" value="CBBY-LIKE PROTEIN"/>
    <property type="match status" value="1"/>
</dbReference>
<dbReference type="Proteomes" id="UP000064912">
    <property type="component" value="Chromosome"/>
</dbReference>
<dbReference type="NCBIfam" id="TIGR01509">
    <property type="entry name" value="HAD-SF-IA-v3"/>
    <property type="match status" value="1"/>
</dbReference>
<dbReference type="InterPro" id="IPR044999">
    <property type="entry name" value="CbbY-like"/>
</dbReference>
<dbReference type="SFLD" id="SFLDG01129">
    <property type="entry name" value="C1.5:_HAD__Beta-PGM__Phosphata"/>
    <property type="match status" value="1"/>
</dbReference>
<dbReference type="Gene3D" id="3.40.50.1000">
    <property type="entry name" value="HAD superfamily/HAD-like"/>
    <property type="match status" value="1"/>
</dbReference>
<protein>
    <submittedName>
        <fullName evidence="1">CbbY family protein</fullName>
    </submittedName>
</protein>
<dbReference type="SUPFAM" id="SSF56784">
    <property type="entry name" value="HAD-like"/>
    <property type="match status" value="1"/>
</dbReference>
<dbReference type="InterPro" id="IPR023214">
    <property type="entry name" value="HAD_sf"/>
</dbReference>
<name>A0A0D6B0B5_RHOSU</name>
<dbReference type="AlphaFoldDB" id="A0A0D6B0B5"/>
<dbReference type="EMBL" id="AP014800">
    <property type="protein sequence ID" value="BAQ68547.1"/>
    <property type="molecule type" value="Genomic_DNA"/>
</dbReference>
<dbReference type="KEGG" id="rsu:NHU_01388"/>
<reference evidence="1 2" key="1">
    <citation type="submission" date="2015-02" db="EMBL/GenBank/DDBJ databases">
        <title>Genome sequene of Rhodovulum sulfidophilum DSM 2351.</title>
        <authorList>
            <person name="Nagao N."/>
        </authorList>
    </citation>
    <scope>NUCLEOTIDE SEQUENCE [LARGE SCALE GENOMIC DNA]</scope>
    <source>
        <strain evidence="1 2">DSM 2351</strain>
    </source>
</reference>